<proteinExistence type="predicted"/>
<dbReference type="eggNOG" id="ENOG502ZD6F">
    <property type="taxonomic scope" value="Bacteria"/>
</dbReference>
<dbReference type="RefSeq" id="WP_012562349.1">
    <property type="nucleotide sequence ID" value="NC_011386.1"/>
</dbReference>
<protein>
    <recommendedName>
        <fullName evidence="4">SoxXA-binding protein SoxK</fullName>
    </recommendedName>
</protein>
<dbReference type="AlphaFoldDB" id="B6JCA3"/>
<organism evidence="2 3">
    <name type="scientific">Afipia carboxidovorans (strain ATCC 49405 / DSM 1227 / KCTC 32145 / OM5)</name>
    <name type="common">Oligotropha carboxidovorans</name>
    <dbReference type="NCBI Taxonomy" id="504832"/>
    <lineage>
        <taxon>Bacteria</taxon>
        <taxon>Pseudomonadati</taxon>
        <taxon>Pseudomonadota</taxon>
        <taxon>Alphaproteobacteria</taxon>
        <taxon>Hyphomicrobiales</taxon>
        <taxon>Nitrobacteraceae</taxon>
        <taxon>Afipia</taxon>
    </lineage>
</organism>
<dbReference type="HOGENOM" id="CLU_172420_0_0_5"/>
<dbReference type="KEGG" id="oca:OCAR_5186"/>
<evidence type="ECO:0000313" key="3">
    <source>
        <dbReference type="Proteomes" id="UP000007730"/>
    </source>
</evidence>
<dbReference type="PATRIC" id="fig|504832.7.peg.2937"/>
<dbReference type="EMBL" id="CP002826">
    <property type="protein sequence ID" value="AEI07475.1"/>
    <property type="molecule type" value="Genomic_DNA"/>
</dbReference>
<keyword evidence="1" id="KW-0732">Signal</keyword>
<evidence type="ECO:0008006" key="4">
    <source>
        <dbReference type="Google" id="ProtNLM"/>
    </source>
</evidence>
<dbReference type="Proteomes" id="UP000007730">
    <property type="component" value="Chromosome"/>
</dbReference>
<dbReference type="STRING" id="504832.OCA5_c27820"/>
<gene>
    <name evidence="2" type="ordered locus">OCA5_c27820</name>
</gene>
<feature type="signal peptide" evidence="1">
    <location>
        <begin position="1"/>
        <end position="22"/>
    </location>
</feature>
<reference evidence="2 3" key="1">
    <citation type="journal article" date="2011" name="J. Bacteriol.">
        <title>Complete genome sequences of the chemolithoautotrophic Oligotropha carboxidovorans strains OM4 and OM5.</title>
        <authorList>
            <person name="Volland S."/>
            <person name="Rachinger M."/>
            <person name="Strittmatter A."/>
            <person name="Daniel R."/>
            <person name="Gottschalk G."/>
            <person name="Meyer O."/>
        </authorList>
    </citation>
    <scope>NUCLEOTIDE SEQUENCE [LARGE SCALE GENOMIC DNA]</scope>
    <source>
        <strain evidence="3">ATCC 49405 / DSM 1227 / KCTC 32145 / OM5</strain>
    </source>
</reference>
<feature type="chain" id="PRO_5002846973" description="SoxXA-binding protein SoxK" evidence="1">
    <location>
        <begin position="23"/>
        <end position="103"/>
    </location>
</feature>
<sequence>MRIITSIIVGAALLLTVAVAQAAETAETFNAAYAKAEAANKKAGELRNQWTTTVAALKGAKKAADEGNFDAATNLAKRAEALANASIAQTEREVKLWPDAVVR</sequence>
<accession>B6JCA3</accession>
<name>B6JCA3_AFIC5</name>
<evidence type="ECO:0000256" key="1">
    <source>
        <dbReference type="SAM" id="SignalP"/>
    </source>
</evidence>
<evidence type="ECO:0000313" key="2">
    <source>
        <dbReference type="EMBL" id="AEI07475.1"/>
    </source>
</evidence>
<keyword evidence="3" id="KW-1185">Reference proteome</keyword>
<dbReference type="KEGG" id="ocg:OCA5_c27820"/>
<dbReference type="OrthoDB" id="9940981at2"/>